<dbReference type="PANTHER" id="PTHR33112">
    <property type="entry name" value="DOMAIN PROTEIN, PUTATIVE-RELATED"/>
    <property type="match status" value="1"/>
</dbReference>
<proteinExistence type="predicted"/>
<dbReference type="PANTHER" id="PTHR33112:SF12">
    <property type="entry name" value="HETEROKARYON INCOMPATIBILITY DOMAIN-CONTAINING PROTEIN"/>
    <property type="match status" value="1"/>
</dbReference>
<gene>
    <name evidence="2" type="ORF">PG996_011437</name>
</gene>
<dbReference type="EMBL" id="JAQQWM010000007">
    <property type="protein sequence ID" value="KAK8057500.1"/>
    <property type="molecule type" value="Genomic_DNA"/>
</dbReference>
<feature type="domain" description="Heterokaryon incompatibility" evidence="1">
    <location>
        <begin position="62"/>
        <end position="214"/>
    </location>
</feature>
<dbReference type="Proteomes" id="UP001446871">
    <property type="component" value="Unassembled WGS sequence"/>
</dbReference>
<evidence type="ECO:0000313" key="3">
    <source>
        <dbReference type="Proteomes" id="UP001446871"/>
    </source>
</evidence>
<dbReference type="InterPro" id="IPR010730">
    <property type="entry name" value="HET"/>
</dbReference>
<keyword evidence="3" id="KW-1185">Reference proteome</keyword>
<sequence length="644" mass="73815">MLGRLLDTDWVEDDLLREWLSECLAEHGQACDDPLSLSRISPAWLMDTTDNCLVDGDGVQDYVALSYRWGTTKHLQNEISTLDSLQQPGAFLHAQFVDLISPTIRHAMGLVRILGERYLWADALCIVQDRGEETAVQLRLMGAIYASAKLTIVAADGDASHGIPGLRGISQPRQLRQIKFPLGQDDHVLIRHKPVFRNADGCTPYFKRAWTYQEYMHSKRRLIVGNNQFHWNCSCMTHHEYMHGADPRSHKLLAQIQFPNILSGIPDFAELNTVAREYNSRELSFEEDALAGVSGLLSVMSRGFAGGFIYGLPEMCFDAALMWKLTPNPQADTAQPGQRRVHSGRNHTILQGSTLPSWSWLGWKGAVSVIDEEHSQDVASFGYSTKRITHWYSQETPSSITPRLIRPTFLDYNFNSRTRSKHLIGLDQQDPNDISSKDTTELLLTKGWKREHFNNPSIRREFTSRLPVPILGKYIYKHLSLPGRHFWRPFPVKHEHAFANWSMPPQHPFLSCDTKRGWFMARINPRDEYYAAFSHVQVCTMGRKKKECGYIQVSSTEYRTGFPTIDSDEGRTIELVAVCLRKRPGFKQVERVKGRFFKCSKFYQEYGVLWVEWVDGVAYRKGAGYIDKRIWDTQRLEDVHLMLG</sequence>
<accession>A0ABR1UHD6</accession>
<organism evidence="2 3">
    <name type="scientific">Apiospora saccharicola</name>
    <dbReference type="NCBI Taxonomy" id="335842"/>
    <lineage>
        <taxon>Eukaryota</taxon>
        <taxon>Fungi</taxon>
        <taxon>Dikarya</taxon>
        <taxon>Ascomycota</taxon>
        <taxon>Pezizomycotina</taxon>
        <taxon>Sordariomycetes</taxon>
        <taxon>Xylariomycetidae</taxon>
        <taxon>Amphisphaeriales</taxon>
        <taxon>Apiosporaceae</taxon>
        <taxon>Apiospora</taxon>
    </lineage>
</organism>
<comment type="caution">
    <text evidence="2">The sequence shown here is derived from an EMBL/GenBank/DDBJ whole genome shotgun (WGS) entry which is preliminary data.</text>
</comment>
<name>A0ABR1UHD6_9PEZI</name>
<reference evidence="2 3" key="1">
    <citation type="submission" date="2023-01" db="EMBL/GenBank/DDBJ databases">
        <title>Analysis of 21 Apiospora genomes using comparative genomics revels a genus with tremendous synthesis potential of carbohydrate active enzymes and secondary metabolites.</title>
        <authorList>
            <person name="Sorensen T."/>
        </authorList>
    </citation>
    <scope>NUCLEOTIDE SEQUENCE [LARGE SCALE GENOMIC DNA]</scope>
    <source>
        <strain evidence="2 3">CBS 83171</strain>
    </source>
</reference>
<evidence type="ECO:0000313" key="2">
    <source>
        <dbReference type="EMBL" id="KAK8057500.1"/>
    </source>
</evidence>
<evidence type="ECO:0000259" key="1">
    <source>
        <dbReference type="Pfam" id="PF06985"/>
    </source>
</evidence>
<dbReference type="Pfam" id="PF06985">
    <property type="entry name" value="HET"/>
    <property type="match status" value="1"/>
</dbReference>
<protein>
    <recommendedName>
        <fullName evidence="1">Heterokaryon incompatibility domain-containing protein</fullName>
    </recommendedName>
</protein>